<gene>
    <name evidence="8" type="ORF">HOLleu_11689</name>
</gene>
<dbReference type="PANTHER" id="PTHR24254">
    <property type="entry name" value="PROTHROMBIN"/>
    <property type="match status" value="1"/>
</dbReference>
<sequence>MSKNFPSNYPDNHRREIIFWTFDSHRVLLNFDLISTETGYDYVKVGNGNTTDEQVLLIWSGGPAENKTKVLSAGNTMWFSFKTDGSQTYKGFSGVVQAVPAESKIDCDSEFDCKNGVCIPNEYACTKYSMLCTNFFDKHGLCRGRYKKRQKESKVKSQRKTNLQQRNAKAHEDLFFSNNPSRVIRPIPFSPLTKTPTQPRPETSHTLFKL</sequence>
<proteinExistence type="predicted"/>
<evidence type="ECO:0000256" key="2">
    <source>
        <dbReference type="ARBA" id="ARBA00022737"/>
    </source>
</evidence>
<keyword evidence="1" id="KW-0732">Signal</keyword>
<organism evidence="8 9">
    <name type="scientific">Holothuria leucospilota</name>
    <name type="common">Black long sea cucumber</name>
    <name type="synonym">Mertensiothuria leucospilota</name>
    <dbReference type="NCBI Taxonomy" id="206669"/>
    <lineage>
        <taxon>Eukaryota</taxon>
        <taxon>Metazoa</taxon>
        <taxon>Echinodermata</taxon>
        <taxon>Eleutherozoa</taxon>
        <taxon>Echinozoa</taxon>
        <taxon>Holothuroidea</taxon>
        <taxon>Aspidochirotacea</taxon>
        <taxon>Aspidochirotida</taxon>
        <taxon>Holothuriidae</taxon>
        <taxon>Holothuria</taxon>
    </lineage>
</organism>
<dbReference type="OrthoDB" id="10009301at2759"/>
<dbReference type="SMART" id="SM00042">
    <property type="entry name" value="CUB"/>
    <property type="match status" value="1"/>
</dbReference>
<dbReference type="InterPro" id="IPR051659">
    <property type="entry name" value="Serine_Protease_S1-Domain"/>
</dbReference>
<dbReference type="InterPro" id="IPR000859">
    <property type="entry name" value="CUB_dom"/>
</dbReference>
<comment type="caution">
    <text evidence="8">The sequence shown here is derived from an EMBL/GenBank/DDBJ whole genome shotgun (WGS) entry which is preliminary data.</text>
</comment>
<name>A0A9Q1CFI6_HOLLE</name>
<feature type="compositionally biased region" description="Basic residues" evidence="6">
    <location>
        <begin position="148"/>
        <end position="159"/>
    </location>
</feature>
<feature type="region of interest" description="Disordered" evidence="6">
    <location>
        <begin position="186"/>
        <end position="210"/>
    </location>
</feature>
<keyword evidence="9" id="KW-1185">Reference proteome</keyword>
<evidence type="ECO:0000256" key="5">
    <source>
        <dbReference type="PROSITE-ProRule" id="PRU00059"/>
    </source>
</evidence>
<keyword evidence="2" id="KW-0677">Repeat</keyword>
<keyword evidence="3" id="KW-1015">Disulfide bond</keyword>
<dbReference type="PROSITE" id="PS01180">
    <property type="entry name" value="CUB"/>
    <property type="match status" value="1"/>
</dbReference>
<dbReference type="SUPFAM" id="SSF49854">
    <property type="entry name" value="Spermadhesin, CUB domain"/>
    <property type="match status" value="1"/>
</dbReference>
<reference evidence="8" key="1">
    <citation type="submission" date="2021-10" db="EMBL/GenBank/DDBJ databases">
        <title>Tropical sea cucumber genome reveals ecological adaptation and Cuvierian tubules defense mechanism.</title>
        <authorList>
            <person name="Chen T."/>
        </authorList>
    </citation>
    <scope>NUCLEOTIDE SEQUENCE</scope>
    <source>
        <strain evidence="8">Nanhai2018</strain>
        <tissue evidence="8">Muscle</tissue>
    </source>
</reference>
<evidence type="ECO:0000256" key="4">
    <source>
        <dbReference type="ARBA" id="ARBA00023180"/>
    </source>
</evidence>
<dbReference type="Gene3D" id="2.60.120.290">
    <property type="entry name" value="Spermadhesin, CUB domain"/>
    <property type="match status" value="1"/>
</dbReference>
<dbReference type="InterPro" id="IPR035914">
    <property type="entry name" value="Sperma_CUB_dom_sf"/>
</dbReference>
<dbReference type="Proteomes" id="UP001152320">
    <property type="component" value="Chromosome 4"/>
</dbReference>
<evidence type="ECO:0000256" key="1">
    <source>
        <dbReference type="ARBA" id="ARBA00022729"/>
    </source>
</evidence>
<feature type="domain" description="CUB" evidence="7">
    <location>
        <begin position="1"/>
        <end position="99"/>
    </location>
</feature>
<dbReference type="AlphaFoldDB" id="A0A9Q1CFI6"/>
<evidence type="ECO:0000256" key="6">
    <source>
        <dbReference type="SAM" id="MobiDB-lite"/>
    </source>
</evidence>
<accession>A0A9Q1CFI6</accession>
<evidence type="ECO:0000256" key="3">
    <source>
        <dbReference type="ARBA" id="ARBA00023157"/>
    </source>
</evidence>
<evidence type="ECO:0000259" key="7">
    <source>
        <dbReference type="PROSITE" id="PS01180"/>
    </source>
</evidence>
<feature type="compositionally biased region" description="Polar residues" evidence="6">
    <location>
        <begin position="192"/>
        <end position="210"/>
    </location>
</feature>
<protein>
    <submittedName>
        <fullName evidence="8">Enteropeptidase</fullName>
    </submittedName>
</protein>
<evidence type="ECO:0000313" key="8">
    <source>
        <dbReference type="EMBL" id="KAJ8044272.1"/>
    </source>
</evidence>
<dbReference type="EMBL" id="JAIZAY010000004">
    <property type="protein sequence ID" value="KAJ8044272.1"/>
    <property type="molecule type" value="Genomic_DNA"/>
</dbReference>
<comment type="caution">
    <text evidence="5">Lacks conserved residue(s) required for the propagation of feature annotation.</text>
</comment>
<dbReference type="CDD" id="cd00041">
    <property type="entry name" value="CUB"/>
    <property type="match status" value="1"/>
</dbReference>
<feature type="region of interest" description="Disordered" evidence="6">
    <location>
        <begin position="148"/>
        <end position="171"/>
    </location>
</feature>
<evidence type="ECO:0000313" key="9">
    <source>
        <dbReference type="Proteomes" id="UP001152320"/>
    </source>
</evidence>
<keyword evidence="4" id="KW-0325">Glycoprotein</keyword>
<dbReference type="Pfam" id="PF00431">
    <property type="entry name" value="CUB"/>
    <property type="match status" value="1"/>
</dbReference>